<accession>A0A8S4A7G1</accession>
<dbReference type="Proteomes" id="UP000678393">
    <property type="component" value="Unassembled WGS sequence"/>
</dbReference>
<evidence type="ECO:0000256" key="7">
    <source>
        <dbReference type="ARBA" id="ARBA00049568"/>
    </source>
</evidence>
<dbReference type="InterPro" id="IPR000073">
    <property type="entry name" value="AB_hydrolase_1"/>
</dbReference>
<feature type="transmembrane region" description="Helical" evidence="8">
    <location>
        <begin position="144"/>
        <end position="163"/>
    </location>
</feature>
<feature type="domain" description="AB hydrolase-1" evidence="9">
    <location>
        <begin position="73"/>
        <end position="320"/>
    </location>
</feature>
<evidence type="ECO:0000256" key="1">
    <source>
        <dbReference type="ARBA" id="ARBA00001613"/>
    </source>
</evidence>
<evidence type="ECO:0000256" key="8">
    <source>
        <dbReference type="SAM" id="Phobius"/>
    </source>
</evidence>
<name>A0A8S4A7G1_9EUPU</name>
<dbReference type="AlphaFoldDB" id="A0A8S4A7G1"/>
<dbReference type="SUPFAM" id="SSF53474">
    <property type="entry name" value="alpha/beta-Hydrolases"/>
    <property type="match status" value="1"/>
</dbReference>
<keyword evidence="8" id="KW-0812">Transmembrane</keyword>
<dbReference type="GO" id="GO:0046464">
    <property type="term" value="P:acylglycerol catabolic process"/>
    <property type="evidence" value="ECO:0007669"/>
    <property type="project" value="TreeGrafter"/>
</dbReference>
<reference evidence="10" key="1">
    <citation type="submission" date="2021-04" db="EMBL/GenBank/DDBJ databases">
        <authorList>
            <consortium name="Molecular Ecology Group"/>
        </authorList>
    </citation>
    <scope>NUCLEOTIDE SEQUENCE</scope>
</reference>
<keyword evidence="8" id="KW-0472">Membrane</keyword>
<dbReference type="PANTHER" id="PTHR43798:SF5">
    <property type="entry name" value="MONOACYLGLYCEROL LIPASE ABHD6"/>
    <property type="match status" value="1"/>
</dbReference>
<evidence type="ECO:0000313" key="11">
    <source>
        <dbReference type="Proteomes" id="UP000678393"/>
    </source>
</evidence>
<dbReference type="PRINTS" id="PR00412">
    <property type="entry name" value="EPOXHYDRLASE"/>
</dbReference>
<evidence type="ECO:0000256" key="3">
    <source>
        <dbReference type="ARBA" id="ARBA00037797"/>
    </source>
</evidence>
<comment type="caution">
    <text evidence="10">The sequence shown here is derived from an EMBL/GenBank/DDBJ whole genome shotgun (WGS) entry which is preliminary data.</text>
</comment>
<comment type="catalytic activity">
    <reaction evidence="1">
        <text>Hydrolyzes glycerol monoesters of long-chain fatty acids.</text>
        <dbReference type="EC" id="3.1.1.23"/>
    </reaction>
</comment>
<dbReference type="GO" id="GO:0031966">
    <property type="term" value="C:mitochondrial membrane"/>
    <property type="evidence" value="ECO:0007669"/>
    <property type="project" value="UniProtKB-SubCell"/>
</dbReference>
<dbReference type="GO" id="GO:0005765">
    <property type="term" value="C:lysosomal membrane"/>
    <property type="evidence" value="ECO:0007669"/>
    <property type="project" value="UniProtKB-SubCell"/>
</dbReference>
<dbReference type="EC" id="3.1.1.23" evidence="2"/>
<proteinExistence type="predicted"/>
<protein>
    <recommendedName>
        <fullName evidence="2">acylglycerol lipase</fullName>
        <ecNumber evidence="2">3.1.1.23</ecNumber>
    </recommendedName>
</protein>
<feature type="transmembrane region" description="Helical" evidence="8">
    <location>
        <begin position="6"/>
        <end position="28"/>
    </location>
</feature>
<dbReference type="Gene3D" id="3.40.50.1820">
    <property type="entry name" value="alpha/beta hydrolase"/>
    <property type="match status" value="1"/>
</dbReference>
<dbReference type="InterPro" id="IPR050266">
    <property type="entry name" value="AB_hydrolase_sf"/>
</dbReference>
<dbReference type="Pfam" id="PF00561">
    <property type="entry name" value="Abhydrolase_1"/>
    <property type="match status" value="1"/>
</dbReference>
<evidence type="ECO:0000259" key="9">
    <source>
        <dbReference type="Pfam" id="PF00561"/>
    </source>
</evidence>
<dbReference type="PANTHER" id="PTHR43798">
    <property type="entry name" value="MONOACYLGLYCEROL LIPASE"/>
    <property type="match status" value="1"/>
</dbReference>
<dbReference type="PRINTS" id="PR00111">
    <property type="entry name" value="ABHYDROLASE"/>
</dbReference>
<dbReference type="EMBL" id="CAJHNH020008503">
    <property type="protein sequence ID" value="CAG5136198.1"/>
    <property type="molecule type" value="Genomic_DNA"/>
</dbReference>
<dbReference type="GO" id="GO:0031902">
    <property type="term" value="C:late endosome membrane"/>
    <property type="evidence" value="ECO:0007669"/>
    <property type="project" value="UniProtKB-SubCell"/>
</dbReference>
<keyword evidence="11" id="KW-1185">Reference proteome</keyword>
<comment type="subcellular location">
    <subcellularLocation>
        <location evidence="3">Late endosome membrane</location>
        <topology evidence="3">Single-pass type II membrane protein</topology>
    </subcellularLocation>
    <subcellularLocation>
        <location evidence="4">Lysosome membrane</location>
        <topology evidence="4">Single-pass type II membrane protein</topology>
    </subcellularLocation>
    <subcellularLocation>
        <location evidence="5">Mitochondrion membrane</location>
        <topology evidence="5">Single-pass type II membrane protein</topology>
    </subcellularLocation>
</comment>
<gene>
    <name evidence="10" type="ORF">CUNI_LOCUS21756</name>
</gene>
<dbReference type="GO" id="GO:0047372">
    <property type="term" value="F:monoacylglycerol lipase activity"/>
    <property type="evidence" value="ECO:0007669"/>
    <property type="project" value="UniProtKB-EC"/>
</dbReference>
<evidence type="ECO:0000256" key="2">
    <source>
        <dbReference type="ARBA" id="ARBA00013254"/>
    </source>
</evidence>
<evidence type="ECO:0000313" key="10">
    <source>
        <dbReference type="EMBL" id="CAG5136198.1"/>
    </source>
</evidence>
<evidence type="ECO:0000256" key="6">
    <source>
        <dbReference type="ARBA" id="ARBA00047662"/>
    </source>
</evidence>
<dbReference type="InterPro" id="IPR000639">
    <property type="entry name" value="Epox_hydrolase-like"/>
</dbReference>
<evidence type="ECO:0000256" key="5">
    <source>
        <dbReference type="ARBA" id="ARBA00046308"/>
    </source>
</evidence>
<comment type="catalytic activity">
    <reaction evidence="6">
        <text>1-dodecanoylglycerol + H2O = dodecanoate + glycerol + H(+)</text>
        <dbReference type="Rhea" id="RHEA:44316"/>
        <dbReference type="ChEBI" id="CHEBI:15377"/>
        <dbReference type="ChEBI" id="CHEBI:15378"/>
        <dbReference type="ChEBI" id="CHEBI:17754"/>
        <dbReference type="ChEBI" id="CHEBI:18262"/>
        <dbReference type="ChEBI" id="CHEBI:75539"/>
    </reaction>
</comment>
<comment type="function">
    <text evidence="7">Lipase that preferentially hydrolysis medium-chain saturated monoacylglycerols including 2-arachidonoylglycerol. Through 2-arachidonoylglycerol degradation may regulate endocannabinoid signaling pathways. Also has a lysophosphatidyl lipase activity with a preference for lysophosphatidylglycerol among other lysophospholipids. Also able to degrade bis(monoacylglycero)phosphate (BMP) and constitutes the major enzyme for BMP catabolism. BMP, also known as lysobisphosphatidic acid, is enriched in late endosomes and lysosomes and plays a key role in the formation of intraluminal vesicles and in lipid sorting.</text>
</comment>
<sequence length="347" mass="38634">MDTWMLVAVVAVGVVSTPACIFFILFNFSPHSLIRLSFRIRQYLAGMKIKYVGDENIVFCYGENDVAPRPDQPSIVFVHGFSSSKDQWITCFKGFPKDLHLIAVDLPGHGASSVPPEKVQLDLEYVVETLRLFIDLVGLKDRKVHLIGSSLGGAIVGLFAAAYPDRVEKLTMVCPAMQTPINSEFAIQVKEAIAMGIENITTSHCKLLPTDVPGVKAMLEVCCYSKDLINSSSDQMWKGFLNLRLPKTEFYLRLFKGITSTENLDVLERTAPKITVPTQLVWGTQDQVIHVSGAEVLRSKLPNCQRVDLIENCGHAIDIDRPGAFTKFLLTFIRSDVLMAKEDKKLQ</sequence>
<dbReference type="InterPro" id="IPR029058">
    <property type="entry name" value="AB_hydrolase_fold"/>
</dbReference>
<organism evidence="10 11">
    <name type="scientific">Candidula unifasciata</name>
    <dbReference type="NCBI Taxonomy" id="100452"/>
    <lineage>
        <taxon>Eukaryota</taxon>
        <taxon>Metazoa</taxon>
        <taxon>Spiralia</taxon>
        <taxon>Lophotrochozoa</taxon>
        <taxon>Mollusca</taxon>
        <taxon>Gastropoda</taxon>
        <taxon>Heterobranchia</taxon>
        <taxon>Euthyneura</taxon>
        <taxon>Panpulmonata</taxon>
        <taxon>Eupulmonata</taxon>
        <taxon>Stylommatophora</taxon>
        <taxon>Helicina</taxon>
        <taxon>Helicoidea</taxon>
        <taxon>Geomitridae</taxon>
        <taxon>Candidula</taxon>
    </lineage>
</organism>
<evidence type="ECO:0000256" key="4">
    <source>
        <dbReference type="ARBA" id="ARBA00037874"/>
    </source>
</evidence>
<keyword evidence="8" id="KW-1133">Transmembrane helix</keyword>
<dbReference type="OrthoDB" id="6431331at2759"/>